<feature type="compositionally biased region" description="Gly residues" evidence="1">
    <location>
        <begin position="153"/>
        <end position="169"/>
    </location>
</feature>
<proteinExistence type="predicted"/>
<evidence type="ECO:0000313" key="2">
    <source>
        <dbReference type="Proteomes" id="UP001318040"/>
    </source>
</evidence>
<feature type="region of interest" description="Disordered" evidence="1">
    <location>
        <begin position="143"/>
        <end position="169"/>
    </location>
</feature>
<gene>
    <name evidence="3" type="primary">LOC116944630</name>
</gene>
<evidence type="ECO:0000256" key="1">
    <source>
        <dbReference type="SAM" id="MobiDB-lite"/>
    </source>
</evidence>
<dbReference type="Proteomes" id="UP001318040">
    <property type="component" value="Chromosome 21"/>
</dbReference>
<evidence type="ECO:0000313" key="3">
    <source>
        <dbReference type="RefSeq" id="XP_032814256.1"/>
    </source>
</evidence>
<accession>A0AAJ7TAB0</accession>
<keyword evidence="2" id="KW-1185">Reference proteome</keyword>
<dbReference type="KEGG" id="pmrn:116944630"/>
<sequence length="274" mass="28185">MLQARPPSKASAMRHALSSARLQRCLHANVAESRKLAERLESVELLRARAAQSADRARRQLRRELSAVRLSTGRLAERRAFPGPETDAAREILRVVPRRPTRTPGGGGGCGCGGGGVALPAATETLPPGPSVSMSAGRAEVHKSTDGHKSVCGGAGDTGRGGGSGGGGLGGVTVMASRSPLATRRSGVRSACAGFGATSGDPRAMAGTPGASLSTAQRRRLLKALLPSSPSVMETRRARSADLAREARDRALAFLDSFENGPCGGLVRPNTAQP</sequence>
<dbReference type="RefSeq" id="XP_032814256.1">
    <property type="nucleotide sequence ID" value="XM_032958365.1"/>
</dbReference>
<reference evidence="3" key="1">
    <citation type="submission" date="2025-08" db="UniProtKB">
        <authorList>
            <consortium name="RefSeq"/>
        </authorList>
    </citation>
    <scope>IDENTIFICATION</scope>
    <source>
        <tissue evidence="3">Sperm</tissue>
    </source>
</reference>
<protein>
    <submittedName>
        <fullName evidence="3">Uncharacterized protein LOC116944630</fullName>
    </submittedName>
</protein>
<name>A0AAJ7TAB0_PETMA</name>
<dbReference type="AlphaFoldDB" id="A0AAJ7TAB0"/>
<organism evidence="2 3">
    <name type="scientific">Petromyzon marinus</name>
    <name type="common">Sea lamprey</name>
    <dbReference type="NCBI Taxonomy" id="7757"/>
    <lineage>
        <taxon>Eukaryota</taxon>
        <taxon>Metazoa</taxon>
        <taxon>Chordata</taxon>
        <taxon>Craniata</taxon>
        <taxon>Vertebrata</taxon>
        <taxon>Cyclostomata</taxon>
        <taxon>Hyperoartia</taxon>
        <taxon>Petromyzontiformes</taxon>
        <taxon>Petromyzontidae</taxon>
        <taxon>Petromyzon</taxon>
    </lineage>
</organism>